<dbReference type="PANTHER" id="PTHR30386">
    <property type="entry name" value="MEMBRANE FUSION SUBUNIT OF EMRAB-TOLC MULTIDRUG EFFLUX PUMP"/>
    <property type="match status" value="1"/>
</dbReference>
<evidence type="ECO:0000256" key="4">
    <source>
        <dbReference type="ARBA" id="ARBA00023136"/>
    </source>
</evidence>
<feature type="transmembrane region" description="Helical" evidence="6">
    <location>
        <begin position="26"/>
        <end position="48"/>
    </location>
</feature>
<dbReference type="InterPro" id="IPR050739">
    <property type="entry name" value="MFP"/>
</dbReference>
<proteinExistence type="predicted"/>
<dbReference type="PANTHER" id="PTHR30386:SF26">
    <property type="entry name" value="TRANSPORT PROTEIN COMB"/>
    <property type="match status" value="1"/>
</dbReference>
<organism evidence="7 8">
    <name type="scientific">Candidatus Bacteroides pullicola</name>
    <dbReference type="NCBI Taxonomy" id="2838475"/>
    <lineage>
        <taxon>Bacteria</taxon>
        <taxon>Pseudomonadati</taxon>
        <taxon>Bacteroidota</taxon>
        <taxon>Bacteroidia</taxon>
        <taxon>Bacteroidales</taxon>
        <taxon>Bacteroidaceae</taxon>
        <taxon>Bacteroides</taxon>
    </lineage>
</organism>
<comment type="caution">
    <text evidence="7">The sequence shown here is derived from an EMBL/GenBank/DDBJ whole genome shotgun (WGS) entry which is preliminary data.</text>
</comment>
<accession>A0A9D1ZFS9</accession>
<dbReference type="EMBL" id="DXCV01000015">
    <property type="protein sequence ID" value="HIY87380.1"/>
    <property type="molecule type" value="Genomic_DNA"/>
</dbReference>
<evidence type="ECO:0000256" key="5">
    <source>
        <dbReference type="SAM" id="Coils"/>
    </source>
</evidence>
<reference evidence="7" key="2">
    <citation type="submission" date="2021-04" db="EMBL/GenBank/DDBJ databases">
        <authorList>
            <person name="Gilroy R."/>
        </authorList>
    </citation>
    <scope>NUCLEOTIDE SEQUENCE</scope>
    <source>
        <strain evidence="7">Gambia2-208</strain>
    </source>
</reference>
<keyword evidence="2 6" id="KW-0812">Transmembrane</keyword>
<evidence type="ECO:0000313" key="7">
    <source>
        <dbReference type="EMBL" id="HIY87380.1"/>
    </source>
</evidence>
<sequence>MSNQTDDIELRSEEVQDILTRPPGALVRWGITVFFGVLAAVLVGGCFFKYPDTVSAEVTVTTEHPPVWMVARGSGKIKEVYHADRDAVQPGDLIAVLENPAETADVLALKGRLQEFRLTDSCVLGNRFPEKLALGNIQSAYAAFLRGLTDYRNFLALDLYAQQIQATRRELAEYDDYILHLQRQVELDGKQTAIAENVHRRAKMLFDDGLIAEAEYEEARQELLSKQQGTEQLMTSLASARIQQAQLQQTLVETEMERERENNSLATALKSAYDELLASMEEWTLTYLFVSPAEGILSYNDVWQANQNVSSGDKVFSVVAEHPGDIIGKMKLPAEGSGKVQAGQRVNINLSGLPYLEFGFLTGRVKGVSLLPDEEGLYTVTVSLPQDLQTFYGHRIPFGGEMPGVGEVLTNERSLTERLVSPLRYVWEKYR</sequence>
<evidence type="ECO:0000256" key="6">
    <source>
        <dbReference type="SAM" id="Phobius"/>
    </source>
</evidence>
<comment type="subcellular location">
    <subcellularLocation>
        <location evidence="1">Membrane</location>
        <topology evidence="1">Single-pass membrane protein</topology>
    </subcellularLocation>
</comment>
<feature type="coiled-coil region" evidence="5">
    <location>
        <begin position="237"/>
        <end position="264"/>
    </location>
</feature>
<evidence type="ECO:0000313" key="8">
    <source>
        <dbReference type="Proteomes" id="UP000886851"/>
    </source>
</evidence>
<protein>
    <submittedName>
        <fullName evidence="7">HlyD family secretion protein</fullName>
    </submittedName>
</protein>
<dbReference type="Proteomes" id="UP000886851">
    <property type="component" value="Unassembled WGS sequence"/>
</dbReference>
<gene>
    <name evidence="7" type="ORF">H9824_01585</name>
</gene>
<evidence type="ECO:0000256" key="1">
    <source>
        <dbReference type="ARBA" id="ARBA00004167"/>
    </source>
</evidence>
<dbReference type="AlphaFoldDB" id="A0A9D1ZFS9"/>
<keyword evidence="3 6" id="KW-1133">Transmembrane helix</keyword>
<evidence type="ECO:0000256" key="3">
    <source>
        <dbReference type="ARBA" id="ARBA00022989"/>
    </source>
</evidence>
<evidence type="ECO:0000256" key="2">
    <source>
        <dbReference type="ARBA" id="ARBA00022692"/>
    </source>
</evidence>
<name>A0A9D1ZFS9_9BACE</name>
<keyword evidence="5" id="KW-0175">Coiled coil</keyword>
<reference evidence="7" key="1">
    <citation type="journal article" date="2021" name="PeerJ">
        <title>Extensive microbial diversity within the chicken gut microbiome revealed by metagenomics and culture.</title>
        <authorList>
            <person name="Gilroy R."/>
            <person name="Ravi A."/>
            <person name="Getino M."/>
            <person name="Pursley I."/>
            <person name="Horton D.L."/>
            <person name="Alikhan N.F."/>
            <person name="Baker D."/>
            <person name="Gharbi K."/>
            <person name="Hall N."/>
            <person name="Watson M."/>
            <person name="Adriaenssens E.M."/>
            <person name="Foster-Nyarko E."/>
            <person name="Jarju S."/>
            <person name="Secka A."/>
            <person name="Antonio M."/>
            <person name="Oren A."/>
            <person name="Chaudhuri R.R."/>
            <person name="La Ragione R."/>
            <person name="Hildebrand F."/>
            <person name="Pallen M.J."/>
        </authorList>
    </citation>
    <scope>NUCLEOTIDE SEQUENCE</scope>
    <source>
        <strain evidence="7">Gambia2-208</strain>
    </source>
</reference>
<dbReference type="GO" id="GO:0016020">
    <property type="term" value="C:membrane"/>
    <property type="evidence" value="ECO:0007669"/>
    <property type="project" value="UniProtKB-SubCell"/>
</dbReference>
<keyword evidence="4 6" id="KW-0472">Membrane</keyword>